<feature type="region of interest" description="Disordered" evidence="1">
    <location>
        <begin position="209"/>
        <end position="229"/>
    </location>
</feature>
<evidence type="ECO:0000313" key="3">
    <source>
        <dbReference type="Proteomes" id="UP000273252"/>
    </source>
</evidence>
<gene>
    <name evidence="2" type="ORF">DZ860_14180</name>
</gene>
<dbReference type="Proteomes" id="UP000273252">
    <property type="component" value="Unassembled WGS sequence"/>
</dbReference>
<keyword evidence="3" id="KW-1185">Reference proteome</keyword>
<feature type="region of interest" description="Disordered" evidence="1">
    <location>
        <begin position="134"/>
        <end position="156"/>
    </location>
</feature>
<comment type="caution">
    <text evidence="2">The sequence shown here is derived from an EMBL/GenBank/DDBJ whole genome shotgun (WGS) entry which is preliminary data.</text>
</comment>
<evidence type="ECO:0000313" key="2">
    <source>
        <dbReference type="EMBL" id="RJX70032.1"/>
    </source>
</evidence>
<reference evidence="2 3" key="1">
    <citation type="submission" date="2018-08" db="EMBL/GenBank/DDBJ databases">
        <title>Vibrio isolated from the Eastern China Marginal Seas.</title>
        <authorList>
            <person name="Li Y."/>
        </authorList>
    </citation>
    <scope>NUCLEOTIDE SEQUENCE [LARGE SCALE GENOMIC DNA]</scope>
    <source>
        <strain evidence="2 3">BEI233</strain>
    </source>
</reference>
<dbReference type="OrthoDB" id="5915983at2"/>
<feature type="compositionally biased region" description="Polar residues" evidence="1">
    <location>
        <begin position="220"/>
        <end position="229"/>
    </location>
</feature>
<protein>
    <submittedName>
        <fullName evidence="2">Uncharacterized protein</fullName>
    </submittedName>
</protein>
<dbReference type="EMBL" id="QVMU01000013">
    <property type="protein sequence ID" value="RJX70032.1"/>
    <property type="molecule type" value="Genomic_DNA"/>
</dbReference>
<evidence type="ECO:0000256" key="1">
    <source>
        <dbReference type="SAM" id="MobiDB-lite"/>
    </source>
</evidence>
<feature type="compositionally biased region" description="Low complexity" evidence="1">
    <location>
        <begin position="146"/>
        <end position="156"/>
    </location>
</feature>
<organism evidence="2 3">
    <name type="scientific">Vibrio sinensis</name>
    <dbReference type="NCBI Taxonomy" id="2302434"/>
    <lineage>
        <taxon>Bacteria</taxon>
        <taxon>Pseudomonadati</taxon>
        <taxon>Pseudomonadota</taxon>
        <taxon>Gammaproteobacteria</taxon>
        <taxon>Vibrionales</taxon>
        <taxon>Vibrionaceae</taxon>
        <taxon>Vibrio</taxon>
    </lineage>
</organism>
<dbReference type="AlphaFoldDB" id="A0A3A6QQC4"/>
<name>A0A3A6QQC4_9VIBR</name>
<sequence>MQPRWLVSQLEELDYQSDYQVELINSLLYQSQSMNNLTQDYIGFAKADVFAVYELLQSLKQQYQMALEHAQGQKRRVDEQLDVATVSHKQSEDSLNEAHHLATFWTNQTNKAGDWLSRAQSHLDDCERATSQARSELGNAERELSSARSQLSAARAKPNVRVYIGDDSQGRAMYRYEPPDTSYEEGLVARATSRVNACQSNLNYALSQEKAARQERNKAQHQFSGSQRALNDANEAISMANQALEVANDSKRQANYSQEFSQRCHVILEQVNNVITHFEQTYEQQSIVTSKLDSEANQAFLHLRNLESQQEAIQGEAFTLKYTLQDKTSLLIAFDQPLSSR</sequence>
<accession>A0A3A6QQC4</accession>
<dbReference type="RefSeq" id="WP_120032374.1">
    <property type="nucleotide sequence ID" value="NZ_QVMU01000013.1"/>
</dbReference>
<proteinExistence type="predicted"/>